<name>A0A2A3ZFE5_BREAU</name>
<evidence type="ECO:0000259" key="3">
    <source>
        <dbReference type="Pfam" id="PF03417"/>
    </source>
</evidence>
<accession>A0A2A3ZFE5</accession>
<dbReference type="SUPFAM" id="SSF56235">
    <property type="entry name" value="N-terminal nucleophile aminohydrolases (Ntn hydrolases)"/>
    <property type="match status" value="1"/>
</dbReference>
<feature type="signal peptide" evidence="2">
    <location>
        <begin position="1"/>
        <end position="28"/>
    </location>
</feature>
<gene>
    <name evidence="4" type="ORF">CIK62_09115</name>
</gene>
<feature type="compositionally biased region" description="Polar residues" evidence="1">
    <location>
        <begin position="45"/>
        <end position="62"/>
    </location>
</feature>
<dbReference type="Pfam" id="PF03417">
    <property type="entry name" value="AAT"/>
    <property type="match status" value="1"/>
</dbReference>
<dbReference type="EMBL" id="NRGO01000009">
    <property type="protein sequence ID" value="PCC50266.1"/>
    <property type="molecule type" value="Genomic_DNA"/>
</dbReference>
<dbReference type="Proteomes" id="UP000217720">
    <property type="component" value="Unassembled WGS sequence"/>
</dbReference>
<protein>
    <recommendedName>
        <fullName evidence="3">Peptidase C45 hydrolase domain-containing protein</fullName>
    </recommendedName>
</protein>
<dbReference type="GeneID" id="60905675"/>
<dbReference type="InterPro" id="IPR005079">
    <property type="entry name" value="Peptidase_C45_hydrolase"/>
</dbReference>
<evidence type="ECO:0000256" key="1">
    <source>
        <dbReference type="SAM" id="MobiDB-lite"/>
    </source>
</evidence>
<dbReference type="PROSITE" id="PS51257">
    <property type="entry name" value="PROKAR_LIPOPROTEIN"/>
    <property type="match status" value="1"/>
</dbReference>
<proteinExistence type="predicted"/>
<sequence>MGRSMTGPSMTTAGITRRTLLVAGTASASLGLAGCASGAGGSEPGKSSTTSAETGTQQHAQPLSIAQTDMQKQATLDSCTRLDGHPMFHLTWEGAPATTSAPDGANAAALPTGYACTLFAAADADGAPLVARNFDWDPAPASVVESKLNNGRSTLAVTDLRYVGIESESDLDNRQKTQDLPRCEAYAFDGINDSGVFIGLAADASARAEVVEGREWLGGLGVQRMILDHADTVKDAIEVFDTYNIDFAGGPGLHYLLADRSGAKAVVEFDAGKLTVIRPPSGQPWMCLENFHMSSFAEEDRITHSRYSTCAKTLDSSRGKVSVDDAVNLLNDVRQPHTQWQSVYGLSAGTLRVVGKKPHDYRLSA</sequence>
<dbReference type="InterPro" id="IPR029055">
    <property type="entry name" value="Ntn_hydrolases_N"/>
</dbReference>
<feature type="domain" description="Peptidase C45 hydrolase" evidence="3">
    <location>
        <begin position="188"/>
        <end position="363"/>
    </location>
</feature>
<feature type="chain" id="PRO_5043489843" description="Peptidase C45 hydrolase domain-containing protein" evidence="2">
    <location>
        <begin position="29"/>
        <end position="365"/>
    </location>
</feature>
<feature type="region of interest" description="Disordered" evidence="1">
    <location>
        <begin position="37"/>
        <end position="62"/>
    </location>
</feature>
<evidence type="ECO:0000256" key="2">
    <source>
        <dbReference type="SAM" id="SignalP"/>
    </source>
</evidence>
<organism evidence="4 5">
    <name type="scientific">Brevibacterium aurantiacum</name>
    <dbReference type="NCBI Taxonomy" id="273384"/>
    <lineage>
        <taxon>Bacteria</taxon>
        <taxon>Bacillati</taxon>
        <taxon>Actinomycetota</taxon>
        <taxon>Actinomycetes</taxon>
        <taxon>Micrococcales</taxon>
        <taxon>Brevibacteriaceae</taxon>
        <taxon>Brevibacterium</taxon>
    </lineage>
</organism>
<comment type="caution">
    <text evidence="4">The sequence shown here is derived from an EMBL/GenBank/DDBJ whole genome shotgun (WGS) entry which is preliminary data.</text>
</comment>
<evidence type="ECO:0000313" key="4">
    <source>
        <dbReference type="EMBL" id="PCC50266.1"/>
    </source>
</evidence>
<reference evidence="4 5" key="1">
    <citation type="journal article" date="2017" name="Elife">
        <title>Extensive horizontal gene transfer in cheese-associated bacteria.</title>
        <authorList>
            <person name="Bonham K.S."/>
            <person name="Wolfe B.E."/>
            <person name="Dutton R.J."/>
        </authorList>
    </citation>
    <scope>NUCLEOTIDE SEQUENCE [LARGE SCALE GENOMIC DNA]</scope>
    <source>
        <strain evidence="4 5">900_6</strain>
    </source>
</reference>
<evidence type="ECO:0000313" key="5">
    <source>
        <dbReference type="Proteomes" id="UP000217720"/>
    </source>
</evidence>
<dbReference type="RefSeq" id="WP_096160511.1">
    <property type="nucleotide sequence ID" value="NZ_CP025333.1"/>
</dbReference>
<keyword evidence="2" id="KW-0732">Signal</keyword>
<dbReference type="AlphaFoldDB" id="A0A2A3ZFE5"/>
<dbReference type="Gene3D" id="3.60.60.10">
    <property type="entry name" value="Penicillin V Acylase, Chain A"/>
    <property type="match status" value="1"/>
</dbReference>